<dbReference type="Proteomes" id="UP000654075">
    <property type="component" value="Unassembled WGS sequence"/>
</dbReference>
<evidence type="ECO:0000313" key="2">
    <source>
        <dbReference type="EMBL" id="CAE8629911.1"/>
    </source>
</evidence>
<gene>
    <name evidence="2" type="ORF">PGLA1383_LOCUS46310</name>
</gene>
<dbReference type="AlphaFoldDB" id="A0A813GXA7"/>
<sequence>MKAQQRQEGTVTAESESADDQACYTLAKALGELPRLVDSRPVRCVAVAPEGKVRVHVWIDHLRAEMQGKDGAPYSCFPSSRQIANSPVRPFVQRDHDPFRPCRRPDAKHECMNPTYIVSMSTITMRDSGPESALPPKDNHGGEPATLKGEGFNLKSPVTLTGEFQLPQPVEPLVHVKCRFCMSKCTSLDRTRVVAQFRALAKLRSNALYKSILSGEMPSQFSLSLMAPSIHNQYLVSDSRKLVDHHDHDKSSSELFSALGALDRRKKHFDRRALPFPILQELSLGRNVSIANLGVFYSCSAALQLHAGASGSRWPDPGNMYSCDSNQSALKDGPVSSDTAGGHEGPPRQAGFKLSEKILKDHKEIHWEGPAADLGPITKAKFEKIADSIGMPKAKAEDVLQALVREMTAMLPLYPEISIEFAGIGHLKVRKHVARASVFDAASG</sequence>
<reference evidence="2" key="1">
    <citation type="submission" date="2021-02" db="EMBL/GenBank/DDBJ databases">
        <authorList>
            <person name="Dougan E. K."/>
            <person name="Rhodes N."/>
            <person name="Thang M."/>
            <person name="Chan C."/>
        </authorList>
    </citation>
    <scope>NUCLEOTIDE SEQUENCE</scope>
</reference>
<organism evidence="2 3">
    <name type="scientific">Polarella glacialis</name>
    <name type="common">Dinoflagellate</name>
    <dbReference type="NCBI Taxonomy" id="89957"/>
    <lineage>
        <taxon>Eukaryota</taxon>
        <taxon>Sar</taxon>
        <taxon>Alveolata</taxon>
        <taxon>Dinophyceae</taxon>
        <taxon>Suessiales</taxon>
        <taxon>Suessiaceae</taxon>
        <taxon>Polarella</taxon>
    </lineage>
</organism>
<accession>A0A813GXA7</accession>
<feature type="region of interest" description="Disordered" evidence="1">
    <location>
        <begin position="320"/>
        <end position="350"/>
    </location>
</feature>
<evidence type="ECO:0000313" key="3">
    <source>
        <dbReference type="Proteomes" id="UP000654075"/>
    </source>
</evidence>
<dbReference type="EMBL" id="CAJNNV010029738">
    <property type="protein sequence ID" value="CAE8629911.1"/>
    <property type="molecule type" value="Genomic_DNA"/>
</dbReference>
<name>A0A813GXA7_POLGL</name>
<evidence type="ECO:0000256" key="1">
    <source>
        <dbReference type="SAM" id="MobiDB-lite"/>
    </source>
</evidence>
<proteinExistence type="predicted"/>
<protein>
    <submittedName>
        <fullName evidence="2">Uncharacterized protein</fullName>
    </submittedName>
</protein>
<comment type="caution">
    <text evidence="2">The sequence shown here is derived from an EMBL/GenBank/DDBJ whole genome shotgun (WGS) entry which is preliminary data.</text>
</comment>
<keyword evidence="3" id="KW-1185">Reference proteome</keyword>